<feature type="domain" description="Radical SAM core" evidence="10">
    <location>
        <begin position="187"/>
        <end position="417"/>
    </location>
</feature>
<evidence type="ECO:0000259" key="9">
    <source>
        <dbReference type="PROSITE" id="PS51332"/>
    </source>
</evidence>
<dbReference type="Gene3D" id="3.40.50.280">
    <property type="entry name" value="Cobalamin-binding domain"/>
    <property type="match status" value="1"/>
</dbReference>
<dbReference type="Pfam" id="PF02310">
    <property type="entry name" value="B12-binding"/>
    <property type="match status" value="1"/>
</dbReference>
<dbReference type="Pfam" id="PF04055">
    <property type="entry name" value="Radical_SAM"/>
    <property type="match status" value="1"/>
</dbReference>
<dbReference type="SFLD" id="SFLDS00029">
    <property type="entry name" value="Radical_SAM"/>
    <property type="match status" value="1"/>
</dbReference>
<evidence type="ECO:0000256" key="4">
    <source>
        <dbReference type="ARBA" id="ARBA00022679"/>
    </source>
</evidence>
<evidence type="ECO:0000256" key="1">
    <source>
        <dbReference type="ARBA" id="ARBA00001966"/>
    </source>
</evidence>
<dbReference type="InterPro" id="IPR058240">
    <property type="entry name" value="rSAM_sf"/>
</dbReference>
<evidence type="ECO:0000259" key="10">
    <source>
        <dbReference type="PROSITE" id="PS51918"/>
    </source>
</evidence>
<comment type="caution">
    <text evidence="11">The sequence shown here is derived from an EMBL/GenBank/DDBJ whole genome shotgun (WGS) entry which is preliminary data.</text>
</comment>
<proteinExistence type="predicted"/>
<dbReference type="InterPro" id="IPR006158">
    <property type="entry name" value="Cobalamin-bd"/>
</dbReference>
<dbReference type="InterPro" id="IPR020612">
    <property type="entry name" value="Methylthiotransferase_CS"/>
</dbReference>
<evidence type="ECO:0000256" key="2">
    <source>
        <dbReference type="ARBA" id="ARBA00022485"/>
    </source>
</evidence>
<evidence type="ECO:0000313" key="12">
    <source>
        <dbReference type="Proteomes" id="UP001595379"/>
    </source>
</evidence>
<name>A0ABV6ZX10_9PROT</name>
<keyword evidence="4" id="KW-0808">Transferase</keyword>
<dbReference type="InterPro" id="IPR034466">
    <property type="entry name" value="Methyltransferase_Class_B"/>
</dbReference>
<sequence>MRVLLIAPLGDDPRYPLYFPSENLGLGYLASYLRERGVDVTLVDANLLRLAACEISSVVNFAEFSLVGISISSHMLVWEALEVARLVRERNENAHITVGGHFATFQDTALLQDHPTIDSVVRGDGEEILWALFSALSSNGDLAACVGLTWRHRDTGVIKKNSASQQLVDLDSLPWPARDTLSILREKGHLWATQISTSRGCFASCSFCDIRAFYGPKWRARSPVDVVDEIEFINERYGSTLFRFSDDEFIGTNNEGRKRARLFAEEIIRRGIEVELMIDARATSVEESLFRLLRKAGAVDCLIGIESGVDRILRMYNKGASVDQNVRAINILKNIGMTLNLAFIMFDPRMTFGELRTNFEFLEHNDITTIDALKSWLWPLHGTPALDQIRELGLITNETIEGVEYRFQDHQVQAAFNFISSFKSISFEIEKRIFLERITPNHDTKRLADAESTLLDIWRIGYETILYDDKVKFDLLLKEMKKETEDISNRWMQ</sequence>
<dbReference type="PROSITE" id="PS51918">
    <property type="entry name" value="RADICAL_SAM"/>
    <property type="match status" value="1"/>
</dbReference>
<dbReference type="RefSeq" id="WP_343164863.1">
    <property type="nucleotide sequence ID" value="NZ_JBHRSV010000012.1"/>
</dbReference>
<organism evidence="11 12">
    <name type="scientific">Hyphobacterium vulgare</name>
    <dbReference type="NCBI Taxonomy" id="1736751"/>
    <lineage>
        <taxon>Bacteria</taxon>
        <taxon>Pseudomonadati</taxon>
        <taxon>Pseudomonadota</taxon>
        <taxon>Alphaproteobacteria</taxon>
        <taxon>Maricaulales</taxon>
        <taxon>Maricaulaceae</taxon>
        <taxon>Hyphobacterium</taxon>
    </lineage>
</organism>
<evidence type="ECO:0000256" key="6">
    <source>
        <dbReference type="ARBA" id="ARBA00022723"/>
    </source>
</evidence>
<keyword evidence="2" id="KW-0004">4Fe-4S</keyword>
<dbReference type="SUPFAM" id="SSF102114">
    <property type="entry name" value="Radical SAM enzymes"/>
    <property type="match status" value="1"/>
</dbReference>
<evidence type="ECO:0000256" key="5">
    <source>
        <dbReference type="ARBA" id="ARBA00022691"/>
    </source>
</evidence>
<evidence type="ECO:0000256" key="8">
    <source>
        <dbReference type="ARBA" id="ARBA00023014"/>
    </source>
</evidence>
<dbReference type="CDD" id="cd02068">
    <property type="entry name" value="radical_SAM_B12_BD"/>
    <property type="match status" value="1"/>
</dbReference>
<keyword evidence="7" id="KW-0408">Iron</keyword>
<keyword evidence="3" id="KW-0489">Methyltransferase</keyword>
<dbReference type="InterPro" id="IPR023404">
    <property type="entry name" value="rSAM_horseshoe"/>
</dbReference>
<comment type="cofactor">
    <cofactor evidence="1">
        <name>[4Fe-4S] cluster</name>
        <dbReference type="ChEBI" id="CHEBI:49883"/>
    </cofactor>
</comment>
<dbReference type="PROSITE" id="PS51332">
    <property type="entry name" value="B12_BINDING"/>
    <property type="match status" value="1"/>
</dbReference>
<dbReference type="SMART" id="SM00729">
    <property type="entry name" value="Elp3"/>
    <property type="match status" value="1"/>
</dbReference>
<keyword evidence="5" id="KW-0949">S-adenosyl-L-methionine</keyword>
<evidence type="ECO:0000256" key="7">
    <source>
        <dbReference type="ARBA" id="ARBA00023004"/>
    </source>
</evidence>
<dbReference type="InterPro" id="IPR007197">
    <property type="entry name" value="rSAM"/>
</dbReference>
<evidence type="ECO:0000313" key="11">
    <source>
        <dbReference type="EMBL" id="MFC2925950.1"/>
    </source>
</evidence>
<dbReference type="EMBL" id="JBHRSV010000012">
    <property type="protein sequence ID" value="MFC2925950.1"/>
    <property type="molecule type" value="Genomic_DNA"/>
</dbReference>
<reference evidence="12" key="1">
    <citation type="journal article" date="2019" name="Int. J. Syst. Evol. Microbiol.">
        <title>The Global Catalogue of Microorganisms (GCM) 10K type strain sequencing project: providing services to taxonomists for standard genome sequencing and annotation.</title>
        <authorList>
            <consortium name="The Broad Institute Genomics Platform"/>
            <consortium name="The Broad Institute Genome Sequencing Center for Infectious Disease"/>
            <person name="Wu L."/>
            <person name="Ma J."/>
        </authorList>
    </citation>
    <scope>NUCLEOTIDE SEQUENCE [LARGE SCALE GENOMIC DNA]</scope>
    <source>
        <strain evidence="12">KCTC 52487</strain>
    </source>
</reference>
<protein>
    <submittedName>
        <fullName evidence="11">B12-binding domain-containing radical SAM protein</fullName>
    </submittedName>
</protein>
<keyword evidence="8" id="KW-0411">Iron-sulfur</keyword>
<keyword evidence="12" id="KW-1185">Reference proteome</keyword>
<dbReference type="PANTHER" id="PTHR43409">
    <property type="entry name" value="ANAEROBIC MAGNESIUM-PROTOPORPHYRIN IX MONOMETHYL ESTER CYCLASE-RELATED"/>
    <property type="match status" value="1"/>
</dbReference>
<dbReference type="Proteomes" id="UP001595379">
    <property type="component" value="Unassembled WGS sequence"/>
</dbReference>
<dbReference type="Gene3D" id="3.80.30.20">
    <property type="entry name" value="tm_1862 like domain"/>
    <property type="match status" value="1"/>
</dbReference>
<dbReference type="SFLD" id="SFLDG01082">
    <property type="entry name" value="B12-binding_domain_containing"/>
    <property type="match status" value="1"/>
</dbReference>
<dbReference type="PANTHER" id="PTHR43409:SF7">
    <property type="entry name" value="BLL1977 PROTEIN"/>
    <property type="match status" value="1"/>
</dbReference>
<feature type="domain" description="B12-binding" evidence="9">
    <location>
        <begin position="1"/>
        <end position="143"/>
    </location>
</feature>
<accession>A0ABV6ZX10</accession>
<dbReference type="PROSITE" id="PS01278">
    <property type="entry name" value="MTTASE_RADICAL"/>
    <property type="match status" value="1"/>
</dbReference>
<gene>
    <name evidence="11" type="ORF">ACFOOR_07515</name>
</gene>
<evidence type="ECO:0000256" key="3">
    <source>
        <dbReference type="ARBA" id="ARBA00022603"/>
    </source>
</evidence>
<dbReference type="InterPro" id="IPR051198">
    <property type="entry name" value="BchE-like"/>
</dbReference>
<keyword evidence="6" id="KW-0479">Metal-binding</keyword>
<dbReference type="InterPro" id="IPR006638">
    <property type="entry name" value="Elp3/MiaA/NifB-like_rSAM"/>
</dbReference>
<dbReference type="SFLD" id="SFLDG01123">
    <property type="entry name" value="methyltransferase_(Class_B)"/>
    <property type="match status" value="1"/>
</dbReference>